<dbReference type="CDD" id="cd16917">
    <property type="entry name" value="HATPase_UhpB-NarQ-NarX-like"/>
    <property type="match status" value="1"/>
</dbReference>
<dbReference type="SUPFAM" id="SSF55874">
    <property type="entry name" value="ATPase domain of HSP90 chaperone/DNA topoisomerase II/histidine kinase"/>
    <property type="match status" value="1"/>
</dbReference>
<dbReference type="RefSeq" id="WP_346239719.1">
    <property type="nucleotide sequence ID" value="NZ_JAZHYP010000001.1"/>
</dbReference>
<keyword evidence="7" id="KW-0067">ATP-binding</keyword>
<feature type="transmembrane region" description="Helical" evidence="9">
    <location>
        <begin position="26"/>
        <end position="47"/>
    </location>
</feature>
<keyword evidence="8" id="KW-0902">Two-component regulatory system</keyword>
<dbReference type="Proteomes" id="UP001416393">
    <property type="component" value="Unassembled WGS sequence"/>
</dbReference>
<keyword evidence="9" id="KW-0812">Transmembrane</keyword>
<dbReference type="PANTHER" id="PTHR24421:SF10">
    <property type="entry name" value="NITRATE_NITRITE SENSOR PROTEIN NARQ"/>
    <property type="match status" value="1"/>
</dbReference>
<dbReference type="EMBL" id="JAZHYP010000001">
    <property type="protein sequence ID" value="MEN3322176.1"/>
    <property type="molecule type" value="Genomic_DNA"/>
</dbReference>
<keyword evidence="5" id="KW-0547">Nucleotide-binding</keyword>
<proteinExistence type="predicted"/>
<evidence type="ECO:0000259" key="10">
    <source>
        <dbReference type="Pfam" id="PF02518"/>
    </source>
</evidence>
<dbReference type="Pfam" id="PF07730">
    <property type="entry name" value="HisKA_3"/>
    <property type="match status" value="1"/>
</dbReference>
<feature type="domain" description="Histidine kinase/HSP90-like ATPase" evidence="10">
    <location>
        <begin position="184"/>
        <end position="268"/>
    </location>
</feature>
<dbReference type="EC" id="2.7.13.3" evidence="2"/>
<keyword evidence="3" id="KW-0597">Phosphoprotein</keyword>
<accession>A0ABV0A5T9</accession>
<comment type="catalytic activity">
    <reaction evidence="1">
        <text>ATP + protein L-histidine = ADP + protein N-phospho-L-histidine.</text>
        <dbReference type="EC" id="2.7.13.3"/>
    </reaction>
</comment>
<evidence type="ECO:0000256" key="2">
    <source>
        <dbReference type="ARBA" id="ARBA00012438"/>
    </source>
</evidence>
<dbReference type="Gene3D" id="1.20.5.1930">
    <property type="match status" value="1"/>
</dbReference>
<comment type="caution">
    <text evidence="12">The sequence shown here is derived from an EMBL/GenBank/DDBJ whole genome shotgun (WGS) entry which is preliminary data.</text>
</comment>
<protein>
    <recommendedName>
        <fullName evidence="2">histidine kinase</fullName>
        <ecNumber evidence="2">2.7.13.3</ecNumber>
    </recommendedName>
</protein>
<name>A0ABV0A5T9_9FLAO</name>
<keyword evidence="6 12" id="KW-0418">Kinase</keyword>
<evidence type="ECO:0000256" key="4">
    <source>
        <dbReference type="ARBA" id="ARBA00022679"/>
    </source>
</evidence>
<evidence type="ECO:0000256" key="1">
    <source>
        <dbReference type="ARBA" id="ARBA00000085"/>
    </source>
</evidence>
<evidence type="ECO:0000256" key="9">
    <source>
        <dbReference type="SAM" id="Phobius"/>
    </source>
</evidence>
<evidence type="ECO:0000313" key="12">
    <source>
        <dbReference type="EMBL" id="MEN3322176.1"/>
    </source>
</evidence>
<evidence type="ECO:0000256" key="8">
    <source>
        <dbReference type="ARBA" id="ARBA00023012"/>
    </source>
</evidence>
<organism evidence="12 13">
    <name type="scientific">Mariniflexile soesokkakense</name>
    <dbReference type="NCBI Taxonomy" id="1343160"/>
    <lineage>
        <taxon>Bacteria</taxon>
        <taxon>Pseudomonadati</taxon>
        <taxon>Bacteroidota</taxon>
        <taxon>Flavobacteriia</taxon>
        <taxon>Flavobacteriales</taxon>
        <taxon>Flavobacteriaceae</taxon>
        <taxon>Mariniflexile</taxon>
    </lineage>
</organism>
<dbReference type="Gene3D" id="3.30.565.10">
    <property type="entry name" value="Histidine kinase-like ATPase, C-terminal domain"/>
    <property type="match status" value="1"/>
</dbReference>
<gene>
    <name evidence="12" type="ORF">VP395_00420</name>
</gene>
<dbReference type="InterPro" id="IPR050482">
    <property type="entry name" value="Sensor_HK_TwoCompSys"/>
</dbReference>
<evidence type="ECO:0000256" key="6">
    <source>
        <dbReference type="ARBA" id="ARBA00022777"/>
    </source>
</evidence>
<keyword evidence="4" id="KW-0808">Transferase</keyword>
<keyword evidence="9" id="KW-1133">Transmembrane helix</keyword>
<evidence type="ECO:0000256" key="5">
    <source>
        <dbReference type="ARBA" id="ARBA00022741"/>
    </source>
</evidence>
<dbReference type="GO" id="GO:0016301">
    <property type="term" value="F:kinase activity"/>
    <property type="evidence" value="ECO:0007669"/>
    <property type="project" value="UniProtKB-KW"/>
</dbReference>
<evidence type="ECO:0000256" key="3">
    <source>
        <dbReference type="ARBA" id="ARBA00022553"/>
    </source>
</evidence>
<dbReference type="PANTHER" id="PTHR24421">
    <property type="entry name" value="NITRATE/NITRITE SENSOR PROTEIN NARX-RELATED"/>
    <property type="match status" value="1"/>
</dbReference>
<evidence type="ECO:0000256" key="7">
    <source>
        <dbReference type="ARBA" id="ARBA00022840"/>
    </source>
</evidence>
<evidence type="ECO:0000313" key="13">
    <source>
        <dbReference type="Proteomes" id="UP001416393"/>
    </source>
</evidence>
<keyword evidence="13" id="KW-1185">Reference proteome</keyword>
<dbReference type="InterPro" id="IPR003594">
    <property type="entry name" value="HATPase_dom"/>
</dbReference>
<dbReference type="InterPro" id="IPR036890">
    <property type="entry name" value="HATPase_C_sf"/>
</dbReference>
<sequence>MINFSSILLLLEQLPASTSAERYLLMYMIAVLLIVTSLVIIFFVVFLKRKNKLLFDKIKQQQAFEAEITQAQTETQEQTLKNIGWELHDNIGQLLSFANMQLSILKMQVTDDVKEKFKDTSDALKESLAEVRALSKTLNNEVVLNVGFEKAIINELNRLKKMKFNSAELKKIGESIEFKNRKHEIILFRILQEFLSNSVKHSEAKNINIILNYQTNKLVITAKDDGKGFNLGETEKGSGLINMKSRAVLINAKLEMTSKKDEGIQLILNYPMV</sequence>
<keyword evidence="9" id="KW-0472">Membrane</keyword>
<reference evidence="12 13" key="1">
    <citation type="submission" date="2024-01" db="EMBL/GenBank/DDBJ databases">
        <title>Mariniflexile litorale sp. nov., isolated from the shallow sediments of the Sea of Japan.</title>
        <authorList>
            <person name="Romanenko L."/>
            <person name="Bystritskaya E."/>
            <person name="Isaeva M."/>
        </authorList>
    </citation>
    <scope>NUCLEOTIDE SEQUENCE [LARGE SCALE GENOMIC DNA]</scope>
    <source>
        <strain evidence="12 13">KCTC 32427</strain>
    </source>
</reference>
<dbReference type="Pfam" id="PF02518">
    <property type="entry name" value="HATPase_c"/>
    <property type="match status" value="1"/>
</dbReference>
<feature type="domain" description="Signal transduction histidine kinase subgroup 3 dimerisation and phosphoacceptor" evidence="11">
    <location>
        <begin position="82"/>
        <end position="139"/>
    </location>
</feature>
<evidence type="ECO:0000259" key="11">
    <source>
        <dbReference type="Pfam" id="PF07730"/>
    </source>
</evidence>
<dbReference type="InterPro" id="IPR011712">
    <property type="entry name" value="Sig_transdc_His_kin_sub3_dim/P"/>
</dbReference>